<dbReference type="SUPFAM" id="SSF47336">
    <property type="entry name" value="ACP-like"/>
    <property type="match status" value="1"/>
</dbReference>
<accession>W1INU9</accession>
<dbReference type="PROSITE" id="PS52004">
    <property type="entry name" value="KS3_2"/>
    <property type="match status" value="1"/>
</dbReference>
<keyword evidence="3" id="KW-0597">Phosphoprotein</keyword>
<evidence type="ECO:0000259" key="6">
    <source>
        <dbReference type="PROSITE" id="PS52004"/>
    </source>
</evidence>
<evidence type="ECO:0000259" key="5">
    <source>
        <dbReference type="PROSITE" id="PS50075"/>
    </source>
</evidence>
<dbReference type="Pfam" id="PF22621">
    <property type="entry name" value="CurL-like_PKS_C"/>
    <property type="match status" value="1"/>
</dbReference>
<evidence type="ECO:0000256" key="1">
    <source>
        <dbReference type="ARBA" id="ARBA00001957"/>
    </source>
</evidence>
<proteinExistence type="predicted"/>
<dbReference type="PROSITE" id="PS50075">
    <property type="entry name" value="CARRIER"/>
    <property type="match status" value="1"/>
</dbReference>
<keyword evidence="2" id="KW-0596">Phosphopantetheine</keyword>
<dbReference type="Pfam" id="PF00550">
    <property type="entry name" value="PP-binding"/>
    <property type="match status" value="1"/>
</dbReference>
<dbReference type="InterPro" id="IPR016035">
    <property type="entry name" value="Acyl_Trfase/lysoPLipase"/>
</dbReference>
<dbReference type="Gene3D" id="3.40.366.10">
    <property type="entry name" value="Malonyl-Coenzyme A Acyl Carrier Protein, domain 2"/>
    <property type="match status" value="2"/>
</dbReference>
<dbReference type="SUPFAM" id="SSF52151">
    <property type="entry name" value="FabD/lysophospholipase-like"/>
    <property type="match status" value="1"/>
</dbReference>
<evidence type="ECO:0000256" key="3">
    <source>
        <dbReference type="ARBA" id="ARBA00022553"/>
    </source>
</evidence>
<dbReference type="FunFam" id="1.10.1200.10:FF:000005">
    <property type="entry name" value="Nonribosomal peptide synthetase 1"/>
    <property type="match status" value="1"/>
</dbReference>
<evidence type="ECO:0000313" key="8">
    <source>
        <dbReference type="Proteomes" id="UP000019197"/>
    </source>
</evidence>
<dbReference type="InterPro" id="IPR036736">
    <property type="entry name" value="ACP-like_sf"/>
</dbReference>
<name>W1INU9_9GAMM</name>
<dbReference type="GO" id="GO:0004312">
    <property type="term" value="F:fatty acid synthase activity"/>
    <property type="evidence" value="ECO:0007669"/>
    <property type="project" value="TreeGrafter"/>
</dbReference>
<dbReference type="AlphaFoldDB" id="W1INU9"/>
<dbReference type="InterPro" id="IPR001227">
    <property type="entry name" value="Ac_transferase_dom_sf"/>
</dbReference>
<dbReference type="Gene3D" id="3.40.47.10">
    <property type="match status" value="1"/>
</dbReference>
<protein>
    <submittedName>
        <fullName evidence="7">Polyketide synthase</fullName>
    </submittedName>
</protein>
<dbReference type="InterPro" id="IPR020841">
    <property type="entry name" value="PKS_Beta-ketoAc_synthase_dom"/>
</dbReference>
<dbReference type="SMART" id="SM00825">
    <property type="entry name" value="PKS_KS"/>
    <property type="match status" value="1"/>
</dbReference>
<evidence type="ECO:0000256" key="2">
    <source>
        <dbReference type="ARBA" id="ARBA00022450"/>
    </source>
</evidence>
<organism evidence="7 8">
    <name type="scientific">Xenorhabdus cabanillasii JM26</name>
    <dbReference type="NCBI Taxonomy" id="1427517"/>
    <lineage>
        <taxon>Bacteria</taxon>
        <taxon>Pseudomonadati</taxon>
        <taxon>Pseudomonadota</taxon>
        <taxon>Gammaproteobacteria</taxon>
        <taxon>Enterobacterales</taxon>
        <taxon>Morganellaceae</taxon>
        <taxon>Xenorhabdus</taxon>
    </lineage>
</organism>
<dbReference type="InterPro" id="IPR014043">
    <property type="entry name" value="Acyl_transferase_dom"/>
</dbReference>
<dbReference type="InterPro" id="IPR014031">
    <property type="entry name" value="Ketoacyl_synth_C"/>
</dbReference>
<feature type="domain" description="Carrier" evidence="5">
    <location>
        <begin position="528"/>
        <end position="603"/>
    </location>
</feature>
<dbReference type="PANTHER" id="PTHR43775:SF37">
    <property type="entry name" value="SI:DKEY-61P9.11"/>
    <property type="match status" value="1"/>
</dbReference>
<dbReference type="InterPro" id="IPR009081">
    <property type="entry name" value="PP-bd_ACP"/>
</dbReference>
<dbReference type="PANTHER" id="PTHR43775">
    <property type="entry name" value="FATTY ACID SYNTHASE"/>
    <property type="match status" value="1"/>
</dbReference>
<dbReference type="Gene3D" id="1.10.1240.100">
    <property type="match status" value="1"/>
</dbReference>
<dbReference type="Gene3D" id="3.30.70.3290">
    <property type="match status" value="1"/>
</dbReference>
<dbReference type="Gene3D" id="1.10.1200.10">
    <property type="entry name" value="ACP-like"/>
    <property type="match status" value="1"/>
</dbReference>
<evidence type="ECO:0000313" key="7">
    <source>
        <dbReference type="EMBL" id="CDL79306.1"/>
    </source>
</evidence>
<evidence type="ECO:0000256" key="4">
    <source>
        <dbReference type="ARBA" id="ARBA00022679"/>
    </source>
</evidence>
<dbReference type="InterPro" id="IPR050091">
    <property type="entry name" value="PKS_NRPS_Biosynth_Enz"/>
</dbReference>
<keyword evidence="4" id="KW-0808">Transferase</keyword>
<dbReference type="SUPFAM" id="SSF53901">
    <property type="entry name" value="Thiolase-like"/>
    <property type="match status" value="1"/>
</dbReference>
<reference evidence="7 8" key="1">
    <citation type="submission" date="2013-11" db="EMBL/GenBank/DDBJ databases">
        <title>Draft genome sequence and annotation of the entomopathogenic bacterium, Xenorhabdus cabanillasi strain JM26.</title>
        <authorList>
            <person name="Gualtieri M."/>
            <person name="Ogier J.C."/>
            <person name="Pages S."/>
            <person name="Givaudan A."/>
            <person name="Gaudriault S."/>
        </authorList>
    </citation>
    <scope>NUCLEOTIDE SEQUENCE [LARGE SCALE GENOMIC DNA]</scope>
    <source>
        <strain evidence="7 8">JM26</strain>
    </source>
</reference>
<dbReference type="SMART" id="SM00827">
    <property type="entry name" value="PKS_AT"/>
    <property type="match status" value="1"/>
</dbReference>
<sequence>MVMKRALAMAELLPEQISYVECHGTGTSLGDPIELTALSEVYGGKLDTYPGECYLGSLKTNLGHLNSAAGVAGLLKTALALHHRQLPPSLNFTQLTPKVDLGSSRLIVNPLLREWGNGVEPLRAAVSSFGIGGTNAHAVLEEYVPFQTQTLSNQPTLLTLSAKTSEALDQKRRDFAAFLETCPDNTFVNACYTANVGRSCYKYRYASVSANPQSCISQLLETDERSKPVSAPLGVVFVLHNGGVSLIELGSVLYTNLPYFRQIVDMVADKSSRDLAVELLSGEIPTDCVQRQMLVFTALYSLVALWMHWGVRPTLMIGDEIGELVAACHAGILDFGTVECLIRLRIQHSDDWAKDSFISAFEKILWAPPKLPYISSLTGINVETEIIKQKEYWLEPRQQSVFLTAVCEAADKPELCLLIFSETSSWNSMLTSEQQKRCFHSILSSAHDGLTQTLSAAAKLWENGIKLDWRAFYEGSQQRIAIPTYPFQSQRYWLDVLPNSVKEPLSATVSCNRPLVSSHPTISEAYVPPCTEVEREIAAIWSQLLGVEQVGITDDFFDLGGHSLLATQINARIYAAFGIQLTLDDLFDMPTIKGTVELLMQRQ</sequence>
<dbReference type="EMBL" id="CBXE010000013">
    <property type="protein sequence ID" value="CDL79306.1"/>
    <property type="molecule type" value="Genomic_DNA"/>
</dbReference>
<gene>
    <name evidence="7" type="ORF">XCR1_110010</name>
</gene>
<feature type="domain" description="Ketosynthase family 3 (KS3)" evidence="6">
    <location>
        <begin position="1"/>
        <end position="142"/>
    </location>
</feature>
<comment type="cofactor">
    <cofactor evidence="1">
        <name>pantetheine 4'-phosphate</name>
        <dbReference type="ChEBI" id="CHEBI:47942"/>
    </cofactor>
</comment>
<dbReference type="InterPro" id="IPR016039">
    <property type="entry name" value="Thiolase-like"/>
</dbReference>
<dbReference type="CDD" id="cd00833">
    <property type="entry name" value="PKS"/>
    <property type="match status" value="1"/>
</dbReference>
<dbReference type="SMART" id="SM00823">
    <property type="entry name" value="PKS_PP"/>
    <property type="match status" value="1"/>
</dbReference>
<dbReference type="Pfam" id="PF02801">
    <property type="entry name" value="Ketoacyl-synt_C"/>
    <property type="match status" value="1"/>
</dbReference>
<dbReference type="InterPro" id="IPR020806">
    <property type="entry name" value="PKS_PP-bd"/>
</dbReference>
<dbReference type="GO" id="GO:0006633">
    <property type="term" value="P:fatty acid biosynthetic process"/>
    <property type="evidence" value="ECO:0007669"/>
    <property type="project" value="TreeGrafter"/>
</dbReference>
<comment type="caution">
    <text evidence="7">The sequence shown here is derived from an EMBL/GenBank/DDBJ whole genome shotgun (WGS) entry which is preliminary data.</text>
</comment>
<dbReference type="Proteomes" id="UP000019197">
    <property type="component" value="Unassembled WGS sequence"/>
</dbReference>
<dbReference type="GO" id="GO:0031177">
    <property type="term" value="F:phosphopantetheine binding"/>
    <property type="evidence" value="ECO:0007669"/>
    <property type="project" value="InterPro"/>
</dbReference>